<comment type="caution">
    <text evidence="13">The sequence shown here is derived from an EMBL/GenBank/DDBJ whole genome shotgun (WGS) entry which is preliminary data.</text>
</comment>
<comment type="subcellular location">
    <subcellularLocation>
        <location evidence="1">Endoplasmic reticulum membrane</location>
        <topology evidence="1">Single-pass type II membrane protein</topology>
    </subcellularLocation>
</comment>
<dbReference type="EC" id="3.2.1.106" evidence="11"/>
<evidence type="ECO:0000256" key="6">
    <source>
        <dbReference type="ARBA" id="ARBA00022968"/>
    </source>
</evidence>
<dbReference type="Pfam" id="PF03200">
    <property type="entry name" value="Glyco_hydro_63"/>
    <property type="match status" value="1"/>
</dbReference>
<dbReference type="EMBL" id="RSCD01000004">
    <property type="protein sequence ID" value="RSH93321.1"/>
    <property type="molecule type" value="Genomic_DNA"/>
</dbReference>
<evidence type="ECO:0000256" key="7">
    <source>
        <dbReference type="ARBA" id="ARBA00022989"/>
    </source>
</evidence>
<dbReference type="InterPro" id="IPR008928">
    <property type="entry name" value="6-hairpin_glycosidase_sf"/>
</dbReference>
<dbReference type="InterPro" id="IPR004888">
    <property type="entry name" value="Glycoside_hydrolase_63"/>
</dbReference>
<evidence type="ECO:0000256" key="10">
    <source>
        <dbReference type="ARBA" id="ARBA00023295"/>
    </source>
</evidence>
<evidence type="ECO:0000256" key="2">
    <source>
        <dbReference type="ARBA" id="ARBA00010833"/>
    </source>
</evidence>
<keyword evidence="9" id="KW-0325">Glycoprotein</keyword>
<dbReference type="PANTHER" id="PTHR10412:SF11">
    <property type="entry name" value="MANNOSYL-OLIGOSACCHARIDE GLUCOSIDASE"/>
    <property type="match status" value="1"/>
</dbReference>
<dbReference type="InterPro" id="IPR012341">
    <property type="entry name" value="6hp_glycosidase-like_sf"/>
</dbReference>
<keyword evidence="10" id="KW-0326">Glycosidase</keyword>
<evidence type="ECO:0000256" key="5">
    <source>
        <dbReference type="ARBA" id="ARBA00022824"/>
    </source>
</evidence>
<keyword evidence="6" id="KW-0735">Signal-anchor</keyword>
<evidence type="ECO:0000313" key="13">
    <source>
        <dbReference type="EMBL" id="RSH93321.1"/>
    </source>
</evidence>
<protein>
    <recommendedName>
        <fullName evidence="11">mannosyl-oligosaccharide glucosidase</fullName>
        <ecNumber evidence="11">3.2.1.106</ecNumber>
    </recommendedName>
</protein>
<keyword evidence="8" id="KW-0472">Membrane</keyword>
<dbReference type="SUPFAM" id="SSF48208">
    <property type="entry name" value="Six-hairpin glycosidases"/>
    <property type="match status" value="1"/>
</dbReference>
<keyword evidence="14" id="KW-1185">Reference proteome</keyword>
<organism evidence="13 14">
    <name type="scientific">Saitozyma podzolica</name>
    <dbReference type="NCBI Taxonomy" id="1890683"/>
    <lineage>
        <taxon>Eukaryota</taxon>
        <taxon>Fungi</taxon>
        <taxon>Dikarya</taxon>
        <taxon>Basidiomycota</taxon>
        <taxon>Agaricomycotina</taxon>
        <taxon>Tremellomycetes</taxon>
        <taxon>Tremellales</taxon>
        <taxon>Trimorphomycetaceae</taxon>
        <taxon>Saitozyma</taxon>
    </lineage>
</organism>
<comment type="similarity">
    <text evidence="2">Belongs to the glycosyl hydrolase 63 family.</text>
</comment>
<sequence>MAVTAFIRRLRAQSEQGLLDSQMGLDVPLTSLLSGSSPQSTLPSLHLTNPRLAHSYLTSIYPALRRHYHWFRRTQKGLLKPYGRHPPSRAEAYRWRGRTQDHVLTSGLDDYPRAKPPHEGELHLDLLCWVGFFARTMGEISDFLGLEEDRAEYAKHEKGVLANLDALHWSEDEQMYCDVSVDDEDENVHICHRGYISLFPFLLGLLPPDSPRLKPILDVIEDPRHLWSPYGIRSLSASHPLYGKDENYWRGPIWVQMNWLALKALKERYIVDGPEKARAQKVYDRLRKNVVDNVFNEWKRTGYVWEQYDAETGEGRRRVEIPGRPTRERS</sequence>
<evidence type="ECO:0000259" key="12">
    <source>
        <dbReference type="Pfam" id="PF03200"/>
    </source>
</evidence>
<evidence type="ECO:0000256" key="3">
    <source>
        <dbReference type="ARBA" id="ARBA00022692"/>
    </source>
</evidence>
<keyword evidence="3" id="KW-0812">Transmembrane</keyword>
<dbReference type="AlphaFoldDB" id="A0A427YQE8"/>
<dbReference type="Gene3D" id="1.50.10.10">
    <property type="match status" value="1"/>
</dbReference>
<dbReference type="GO" id="GO:0006487">
    <property type="term" value="P:protein N-linked glycosylation"/>
    <property type="evidence" value="ECO:0007669"/>
    <property type="project" value="TreeGrafter"/>
</dbReference>
<dbReference type="GO" id="GO:0009311">
    <property type="term" value="P:oligosaccharide metabolic process"/>
    <property type="evidence" value="ECO:0007669"/>
    <property type="project" value="InterPro"/>
</dbReference>
<evidence type="ECO:0000256" key="8">
    <source>
        <dbReference type="ARBA" id="ARBA00023136"/>
    </source>
</evidence>
<feature type="domain" description="Glycosyl hydrolase family 63 C-terminal" evidence="12">
    <location>
        <begin position="45"/>
        <end position="319"/>
    </location>
</feature>
<keyword evidence="4" id="KW-0378">Hydrolase</keyword>
<dbReference type="OrthoDB" id="410058at2759"/>
<keyword evidence="7" id="KW-1133">Transmembrane helix</keyword>
<dbReference type="STRING" id="1890683.A0A427YQE8"/>
<name>A0A427YQE8_9TREE</name>
<dbReference type="InterPro" id="IPR031335">
    <property type="entry name" value="Glyco_hydro_63_C"/>
</dbReference>
<dbReference type="Proteomes" id="UP000279259">
    <property type="component" value="Unassembled WGS sequence"/>
</dbReference>
<evidence type="ECO:0000256" key="4">
    <source>
        <dbReference type="ARBA" id="ARBA00022801"/>
    </source>
</evidence>
<evidence type="ECO:0000256" key="9">
    <source>
        <dbReference type="ARBA" id="ARBA00023180"/>
    </source>
</evidence>
<reference evidence="13 14" key="1">
    <citation type="submission" date="2018-11" db="EMBL/GenBank/DDBJ databases">
        <title>Genome sequence of Saitozyma podzolica DSM 27192.</title>
        <authorList>
            <person name="Aliyu H."/>
            <person name="Gorte O."/>
            <person name="Ochsenreither K."/>
        </authorList>
    </citation>
    <scope>NUCLEOTIDE SEQUENCE [LARGE SCALE GENOMIC DNA]</scope>
    <source>
        <strain evidence="13 14">DSM 27192</strain>
    </source>
</reference>
<accession>A0A427YQE8</accession>
<evidence type="ECO:0000256" key="11">
    <source>
        <dbReference type="ARBA" id="ARBA00038888"/>
    </source>
</evidence>
<dbReference type="GO" id="GO:0005789">
    <property type="term" value="C:endoplasmic reticulum membrane"/>
    <property type="evidence" value="ECO:0007669"/>
    <property type="project" value="UniProtKB-SubCell"/>
</dbReference>
<keyword evidence="5" id="KW-0256">Endoplasmic reticulum</keyword>
<evidence type="ECO:0000313" key="14">
    <source>
        <dbReference type="Proteomes" id="UP000279259"/>
    </source>
</evidence>
<proteinExistence type="inferred from homology"/>
<evidence type="ECO:0000256" key="1">
    <source>
        <dbReference type="ARBA" id="ARBA00004648"/>
    </source>
</evidence>
<dbReference type="GO" id="GO:0004573">
    <property type="term" value="F:Glc3Man9GlcNAc2 oligosaccharide glucosidase activity"/>
    <property type="evidence" value="ECO:0007669"/>
    <property type="project" value="UniProtKB-EC"/>
</dbReference>
<gene>
    <name evidence="13" type="primary">CWH41_1</name>
    <name evidence="13" type="ORF">EHS25_007675</name>
</gene>
<dbReference type="PANTHER" id="PTHR10412">
    <property type="entry name" value="MANNOSYL-OLIGOSACCHARIDE GLUCOSIDASE"/>
    <property type="match status" value="1"/>
</dbReference>